<gene>
    <name evidence="4" type="primary">lacR</name>
    <name evidence="4" type="ORF">SFLOR_v1c06690</name>
</gene>
<dbReference type="InterPro" id="IPR037171">
    <property type="entry name" value="NagB/RpiA_transferase-like"/>
</dbReference>
<dbReference type="Proteomes" id="UP000231823">
    <property type="component" value="Chromosome"/>
</dbReference>
<protein>
    <submittedName>
        <fullName evidence="4">DeoR family transcriptional regulator, lactose phosphotransferase system repressor</fullName>
    </submittedName>
</protein>
<evidence type="ECO:0000256" key="2">
    <source>
        <dbReference type="SAM" id="Coils"/>
    </source>
</evidence>
<feature type="coiled-coil region" evidence="2">
    <location>
        <begin position="29"/>
        <end position="82"/>
    </location>
</feature>
<proteinExistence type="predicted"/>
<keyword evidence="5" id="KW-1185">Reference proteome</keyword>
<dbReference type="SUPFAM" id="SSF100950">
    <property type="entry name" value="NagB/RpiA/CoA transferase-like"/>
    <property type="match status" value="1"/>
</dbReference>
<dbReference type="RefSeq" id="WP_100916694.1">
    <property type="nucleotide sequence ID" value="NZ_CP025057.1"/>
</dbReference>
<reference evidence="4 5" key="1">
    <citation type="submission" date="2017-12" db="EMBL/GenBank/DDBJ databases">
        <title>Complete genome sequence of Spiroplasma floricola 23-6 (ATCC 29989).</title>
        <authorList>
            <person name="Tsai Y.-M."/>
            <person name="Wu P.-S."/>
            <person name="Lo W.-S."/>
            <person name="Kuo C.-H."/>
        </authorList>
    </citation>
    <scope>NUCLEOTIDE SEQUENCE [LARGE SCALE GENOMIC DNA]</scope>
    <source>
        <strain evidence="4 5">23-6</strain>
    </source>
</reference>
<dbReference type="InterPro" id="IPR050313">
    <property type="entry name" value="Carb_Metab_HTH_regulators"/>
</dbReference>
<dbReference type="KEGG" id="sfz:SFLOR_v1c06690"/>
<dbReference type="Pfam" id="PF00455">
    <property type="entry name" value="DeoRC"/>
    <property type="match status" value="1"/>
</dbReference>
<evidence type="ECO:0000259" key="3">
    <source>
        <dbReference type="Pfam" id="PF00455"/>
    </source>
</evidence>
<keyword evidence="4" id="KW-0808">Transferase</keyword>
<dbReference type="SMART" id="SM01134">
    <property type="entry name" value="DeoRC"/>
    <property type="match status" value="1"/>
</dbReference>
<dbReference type="AlphaFoldDB" id="A0A2K8SE26"/>
<organism evidence="4 5">
    <name type="scientific">Spiroplasma floricola 23-6</name>
    <dbReference type="NCBI Taxonomy" id="1336749"/>
    <lineage>
        <taxon>Bacteria</taxon>
        <taxon>Bacillati</taxon>
        <taxon>Mycoplasmatota</taxon>
        <taxon>Mollicutes</taxon>
        <taxon>Entomoplasmatales</taxon>
        <taxon>Spiroplasmataceae</taxon>
        <taxon>Spiroplasma</taxon>
    </lineage>
</organism>
<sequence>MHKVKRKELLLKKINIEKVIETKVILNYISDFNINSSTARRDLKELENECKINIFFGLIKSIEDDKNLILRSEQKYKEINKKENIAKEAIKLLEKCDNIFCGPGTTVEAFVRKINRKIKLLVTNSFPVFLEGWKNDNVKDILLIGGIFRENSQVFWNKDAKKYLEGIKFSHTFFSCFSVDCKGNIYDNFIPEANILKEVMTKSCKKILLVDSTKFMKKVGAGFMNIKEIDILVTDFSDNNNFNDFLEPKKIIYSMIEQENEF</sequence>
<dbReference type="PANTHER" id="PTHR30363">
    <property type="entry name" value="HTH-TYPE TRANSCRIPTIONAL REGULATOR SRLR-RELATED"/>
    <property type="match status" value="1"/>
</dbReference>
<evidence type="ECO:0000313" key="4">
    <source>
        <dbReference type="EMBL" id="AUB31717.1"/>
    </source>
</evidence>
<keyword evidence="2" id="KW-0175">Coiled coil</keyword>
<feature type="domain" description="DeoR-like transcriptional repressor C-terminal sensor" evidence="3">
    <location>
        <begin position="79"/>
        <end position="235"/>
    </location>
</feature>
<evidence type="ECO:0000256" key="1">
    <source>
        <dbReference type="ARBA" id="ARBA00022491"/>
    </source>
</evidence>
<dbReference type="EMBL" id="CP025057">
    <property type="protein sequence ID" value="AUB31717.1"/>
    <property type="molecule type" value="Genomic_DNA"/>
</dbReference>
<dbReference type="InterPro" id="IPR014036">
    <property type="entry name" value="DeoR-like_C"/>
</dbReference>
<dbReference type="OrthoDB" id="390201at2"/>
<dbReference type="GO" id="GO:0016740">
    <property type="term" value="F:transferase activity"/>
    <property type="evidence" value="ECO:0007669"/>
    <property type="project" value="UniProtKB-KW"/>
</dbReference>
<name>A0A2K8SE26_9MOLU</name>
<dbReference type="PANTHER" id="PTHR30363:SF4">
    <property type="entry name" value="GLYCEROL-3-PHOSPHATE REGULON REPRESSOR"/>
    <property type="match status" value="1"/>
</dbReference>
<evidence type="ECO:0000313" key="5">
    <source>
        <dbReference type="Proteomes" id="UP000231823"/>
    </source>
</evidence>
<accession>A0A2K8SE26</accession>
<keyword evidence="1" id="KW-0678">Repressor</keyword>